<dbReference type="AlphaFoldDB" id="A0A3E2HJ47"/>
<proteinExistence type="predicted"/>
<feature type="compositionally biased region" description="Polar residues" evidence="2">
    <location>
        <begin position="241"/>
        <end position="256"/>
    </location>
</feature>
<keyword evidence="1" id="KW-0175">Coiled coil</keyword>
<accession>A0A3E2HJ47</accession>
<feature type="region of interest" description="Disordered" evidence="2">
    <location>
        <begin position="216"/>
        <end position="265"/>
    </location>
</feature>
<reference evidence="3 4" key="1">
    <citation type="submission" date="2018-05" db="EMBL/GenBank/DDBJ databases">
        <title>Draft genome sequence of Scytalidium lignicola DSM 105466, a ubiquitous saprotrophic fungus.</title>
        <authorList>
            <person name="Buettner E."/>
            <person name="Gebauer A.M."/>
            <person name="Hofrichter M."/>
            <person name="Liers C."/>
            <person name="Kellner H."/>
        </authorList>
    </citation>
    <scope>NUCLEOTIDE SEQUENCE [LARGE SCALE GENOMIC DNA]</scope>
    <source>
        <strain evidence="3 4">DSM 105466</strain>
    </source>
</reference>
<keyword evidence="4" id="KW-1185">Reference proteome</keyword>
<name>A0A3E2HJ47_SCYLI</name>
<gene>
    <name evidence="3" type="ORF">B7463_g2901</name>
</gene>
<comment type="caution">
    <text evidence="3">The sequence shown here is derived from an EMBL/GenBank/DDBJ whole genome shotgun (WGS) entry which is preliminary data.</text>
</comment>
<evidence type="ECO:0000256" key="2">
    <source>
        <dbReference type="SAM" id="MobiDB-lite"/>
    </source>
</evidence>
<evidence type="ECO:0000313" key="3">
    <source>
        <dbReference type="EMBL" id="RFU33430.1"/>
    </source>
</evidence>
<dbReference type="Proteomes" id="UP000258309">
    <property type="component" value="Unassembled WGS sequence"/>
</dbReference>
<dbReference type="OrthoDB" id="10606889at2759"/>
<evidence type="ECO:0000256" key="1">
    <source>
        <dbReference type="SAM" id="Coils"/>
    </source>
</evidence>
<feature type="non-terminal residue" evidence="3">
    <location>
        <position position="1"/>
    </location>
</feature>
<organism evidence="3 4">
    <name type="scientific">Scytalidium lignicola</name>
    <name type="common">Hyphomycete</name>
    <dbReference type="NCBI Taxonomy" id="5539"/>
    <lineage>
        <taxon>Eukaryota</taxon>
        <taxon>Fungi</taxon>
        <taxon>Dikarya</taxon>
        <taxon>Ascomycota</taxon>
        <taxon>Pezizomycotina</taxon>
        <taxon>Leotiomycetes</taxon>
        <taxon>Leotiomycetes incertae sedis</taxon>
        <taxon>Scytalidium</taxon>
    </lineage>
</organism>
<evidence type="ECO:0000313" key="4">
    <source>
        <dbReference type="Proteomes" id="UP000258309"/>
    </source>
</evidence>
<feature type="non-terminal residue" evidence="3">
    <location>
        <position position="421"/>
    </location>
</feature>
<feature type="coiled-coil region" evidence="1">
    <location>
        <begin position="294"/>
        <end position="328"/>
    </location>
</feature>
<protein>
    <submittedName>
        <fullName evidence="3">Uncharacterized protein</fullName>
    </submittedName>
</protein>
<feature type="compositionally biased region" description="Polar residues" evidence="2">
    <location>
        <begin position="223"/>
        <end position="233"/>
    </location>
</feature>
<sequence>MATSANRYVAEANSDPFHDLYFDDSTSLCPSIPPENDIDSDSSIEVPVPCVSLTKNSESRRDIYHCLPTPTKTAVRNMDPITPDNPKFDDSPAVHVTIGALREDKGEEHDGLVFDTFAKKIVQGKKIISRDKSKQTDPNEVPKELSQIANCNHEKESCGELGERSGATFIENELKRRYITSISQQCSSLLAMPKSGKALHRTKGSDETMEYISLNGVDKPGARSSNATPTGKSFNAIPFLSPSTGATVAAPSVSQSPRRDKQARGTNSDDILALYTSQTLSKLEAVLETCVKKITLLGSQLEEVKVENRNLNNRCNELSQQVKELMLQDNGTDITEISLPSVELPIQGEDIEGLAKVTSRPRRAEIEKSLKKVEALLDIDKRTVDLLKAQLALEEAIEMVINEIDNVGDIERSEVGWCVLM</sequence>
<dbReference type="EMBL" id="NCSJ02000035">
    <property type="protein sequence ID" value="RFU33430.1"/>
    <property type="molecule type" value="Genomic_DNA"/>
</dbReference>